<evidence type="ECO:0000259" key="1">
    <source>
        <dbReference type="Pfam" id="PF08241"/>
    </source>
</evidence>
<dbReference type="InterPro" id="IPR013216">
    <property type="entry name" value="Methyltransf_11"/>
</dbReference>
<dbReference type="GO" id="GO:0008168">
    <property type="term" value="F:methyltransferase activity"/>
    <property type="evidence" value="ECO:0007669"/>
    <property type="project" value="UniProtKB-KW"/>
</dbReference>
<dbReference type="InterPro" id="IPR029063">
    <property type="entry name" value="SAM-dependent_MTases_sf"/>
</dbReference>
<keyword evidence="3" id="KW-1185">Reference proteome</keyword>
<keyword evidence="2" id="KW-0489">Methyltransferase</keyword>
<protein>
    <submittedName>
        <fullName evidence="2">Class I SAM-dependent methyltransferase</fullName>
    </submittedName>
</protein>
<dbReference type="PANTHER" id="PTHR42912">
    <property type="entry name" value="METHYLTRANSFERASE"/>
    <property type="match status" value="1"/>
</dbReference>
<gene>
    <name evidence="2" type="ORF">IG616_07235</name>
</gene>
<reference evidence="3" key="1">
    <citation type="submission" date="2020-09" db="EMBL/GenBank/DDBJ databases">
        <title>The genome sequence of strain Labrenzia suaedae 4C16A.</title>
        <authorList>
            <person name="Liu Y."/>
        </authorList>
    </citation>
    <scope>NUCLEOTIDE SEQUENCE [LARGE SCALE GENOMIC DNA]</scope>
    <source>
        <strain evidence="3">4C16A</strain>
    </source>
</reference>
<dbReference type="InterPro" id="IPR050508">
    <property type="entry name" value="Methyltransf_Superfamily"/>
</dbReference>
<keyword evidence="2" id="KW-0808">Transferase</keyword>
<comment type="caution">
    <text evidence="2">The sequence shown here is derived from an EMBL/GenBank/DDBJ whole genome shotgun (WGS) entry which is preliminary data.</text>
</comment>
<dbReference type="GO" id="GO:0032259">
    <property type="term" value="P:methylation"/>
    <property type="evidence" value="ECO:0007669"/>
    <property type="project" value="UniProtKB-KW"/>
</dbReference>
<evidence type="ECO:0000313" key="3">
    <source>
        <dbReference type="Proteomes" id="UP000632063"/>
    </source>
</evidence>
<dbReference type="RefSeq" id="WP_192147463.1">
    <property type="nucleotide sequence ID" value="NZ_JACYXI010000003.1"/>
</dbReference>
<dbReference type="PANTHER" id="PTHR42912:SF80">
    <property type="entry name" value="METHYLTRANSFERASE DOMAIN-CONTAINING PROTEIN"/>
    <property type="match status" value="1"/>
</dbReference>
<dbReference type="Gene3D" id="3.40.50.150">
    <property type="entry name" value="Vaccinia Virus protein VP39"/>
    <property type="match status" value="1"/>
</dbReference>
<dbReference type="SUPFAM" id="SSF53335">
    <property type="entry name" value="S-adenosyl-L-methionine-dependent methyltransferases"/>
    <property type="match status" value="1"/>
</dbReference>
<accession>A0ABR9CKG7</accession>
<sequence>MTSSETLPDRLRKLKLWLQRRWNRISREARHLDETAVQTAYARWAPYYDMVFRAPLYWGRHAAVKRINALEGHVLEAGIGTGMSLPHYGKHLTVTGIDLSEAMLERARIRSADLGNIAGLICMDAGNLSFPDDHFDITVAMYVMPVVPDPARVLRELERVTKPGGTVILVNHFSAAHGPRAMVERGLKRYADRLGWNPEFPKSRVLRHTSMVLEDEETLSPFGLFTLMSFRKAGGTPGD</sequence>
<reference evidence="2 3" key="2">
    <citation type="journal article" date="2021" name="Int. J. Syst. Evol. Microbiol.">
        <title>Roseibium litorale sp. nov., isolated from a tidal flat sediment and proposal for the reclassification of Labrenzia polysiphoniae as Roseibium polysiphoniae comb. nov.</title>
        <authorList>
            <person name="Liu Y."/>
            <person name="Pei T."/>
            <person name="Du J."/>
            <person name="Chao M."/>
            <person name="Deng M.R."/>
            <person name="Zhu H."/>
        </authorList>
    </citation>
    <scope>NUCLEOTIDE SEQUENCE [LARGE SCALE GENOMIC DNA]</scope>
    <source>
        <strain evidence="2 3">4C16A</strain>
    </source>
</reference>
<name>A0ABR9CKG7_9HYPH</name>
<dbReference type="EMBL" id="JACYXI010000003">
    <property type="protein sequence ID" value="MBD8891332.1"/>
    <property type="molecule type" value="Genomic_DNA"/>
</dbReference>
<dbReference type="Pfam" id="PF08241">
    <property type="entry name" value="Methyltransf_11"/>
    <property type="match status" value="1"/>
</dbReference>
<organism evidence="2 3">
    <name type="scientific">Roseibium litorale</name>
    <dbReference type="NCBI Taxonomy" id="2803841"/>
    <lineage>
        <taxon>Bacteria</taxon>
        <taxon>Pseudomonadati</taxon>
        <taxon>Pseudomonadota</taxon>
        <taxon>Alphaproteobacteria</taxon>
        <taxon>Hyphomicrobiales</taxon>
        <taxon>Stappiaceae</taxon>
        <taxon>Roseibium</taxon>
    </lineage>
</organism>
<proteinExistence type="predicted"/>
<feature type="domain" description="Methyltransferase type 11" evidence="1">
    <location>
        <begin position="75"/>
        <end position="169"/>
    </location>
</feature>
<evidence type="ECO:0000313" key="2">
    <source>
        <dbReference type="EMBL" id="MBD8891332.1"/>
    </source>
</evidence>
<dbReference type="CDD" id="cd02440">
    <property type="entry name" value="AdoMet_MTases"/>
    <property type="match status" value="1"/>
</dbReference>
<dbReference type="Proteomes" id="UP000632063">
    <property type="component" value="Unassembled WGS sequence"/>
</dbReference>